<gene>
    <name evidence="3" type="ORF">RM519_12155</name>
</gene>
<organism evidence="3 4">
    <name type="scientific">Urechidicola vernalis</name>
    <dbReference type="NCBI Taxonomy" id="3075600"/>
    <lineage>
        <taxon>Bacteria</taxon>
        <taxon>Pseudomonadati</taxon>
        <taxon>Bacteroidota</taxon>
        <taxon>Flavobacteriia</taxon>
        <taxon>Flavobacteriales</taxon>
        <taxon>Flavobacteriaceae</taxon>
        <taxon>Urechidicola</taxon>
    </lineage>
</organism>
<dbReference type="EMBL" id="JAVRHV010000007">
    <property type="protein sequence ID" value="MDT0554005.1"/>
    <property type="molecule type" value="Genomic_DNA"/>
</dbReference>
<dbReference type="PANTHER" id="PTHR28008">
    <property type="entry name" value="DOMAIN PROTEIN, PUTATIVE (AFU_ORTHOLOGUE AFUA_3G10980)-RELATED"/>
    <property type="match status" value="1"/>
</dbReference>
<keyword evidence="1" id="KW-0812">Transmembrane</keyword>
<name>A0ABU2Y9S4_9FLAO</name>
<proteinExistence type="predicted"/>
<dbReference type="PANTHER" id="PTHR28008:SF1">
    <property type="entry name" value="DOMAIN PROTEIN, PUTATIVE (AFU_ORTHOLOGUE AFUA_3G10980)-RELATED"/>
    <property type="match status" value="1"/>
</dbReference>
<dbReference type="Proteomes" id="UP001252186">
    <property type="component" value="Unassembled WGS sequence"/>
</dbReference>
<dbReference type="InterPro" id="IPR006976">
    <property type="entry name" value="VanZ-like"/>
</dbReference>
<protein>
    <submittedName>
        <fullName evidence="3">VanZ family protein</fullName>
    </submittedName>
</protein>
<dbReference type="Pfam" id="PF04892">
    <property type="entry name" value="VanZ"/>
    <property type="match status" value="1"/>
</dbReference>
<feature type="transmembrane region" description="Helical" evidence="1">
    <location>
        <begin position="104"/>
        <end position="122"/>
    </location>
</feature>
<dbReference type="RefSeq" id="WP_311594090.1">
    <property type="nucleotide sequence ID" value="NZ_JAVRHV010000007.1"/>
</dbReference>
<comment type="caution">
    <text evidence="3">The sequence shown here is derived from an EMBL/GenBank/DDBJ whole genome shotgun (WGS) entry which is preliminary data.</text>
</comment>
<keyword evidence="4" id="KW-1185">Reference proteome</keyword>
<feature type="transmembrane region" description="Helical" evidence="1">
    <location>
        <begin position="45"/>
        <end position="62"/>
    </location>
</feature>
<evidence type="ECO:0000313" key="3">
    <source>
        <dbReference type="EMBL" id="MDT0554005.1"/>
    </source>
</evidence>
<reference evidence="3 4" key="1">
    <citation type="submission" date="2023-09" db="EMBL/GenBank/DDBJ databases">
        <authorList>
            <person name="Rey-Velasco X."/>
        </authorList>
    </citation>
    <scope>NUCLEOTIDE SEQUENCE [LARGE SCALE GENOMIC DNA]</scope>
    <source>
        <strain evidence="3 4">P050</strain>
    </source>
</reference>
<evidence type="ECO:0000256" key="1">
    <source>
        <dbReference type="SAM" id="Phobius"/>
    </source>
</evidence>
<dbReference type="NCBIfam" id="NF037970">
    <property type="entry name" value="vanZ_1"/>
    <property type="match status" value="1"/>
</dbReference>
<feature type="domain" description="VanZ-like" evidence="2">
    <location>
        <begin position="42"/>
        <end position="119"/>
    </location>
</feature>
<evidence type="ECO:0000313" key="4">
    <source>
        <dbReference type="Proteomes" id="UP001252186"/>
    </source>
</evidence>
<feature type="transmembrane region" description="Helical" evidence="1">
    <location>
        <begin position="74"/>
        <end position="92"/>
    </location>
</feature>
<keyword evidence="1" id="KW-1133">Transmembrane helix</keyword>
<sequence>MLMHIKQLLERNRYAIAASFTLLIIYLSLAPTSNAIDVIDVSDKTLHTFAYFVLALSWIFAIKSSHAFLKQKMSIGFFVLVLSILLELLQGSLTDYRTADYLDIVANTIGIIIAIVSFKYLLQLYNTI</sequence>
<keyword evidence="1" id="KW-0472">Membrane</keyword>
<accession>A0ABU2Y9S4</accession>
<evidence type="ECO:0000259" key="2">
    <source>
        <dbReference type="Pfam" id="PF04892"/>
    </source>
</evidence>